<dbReference type="Proteomes" id="UP000663421">
    <property type="component" value="Chromosome"/>
</dbReference>
<sequence>MPTTTPDLSLATWRKSSYSNGDGGVCVEVADNLPGIVPVRDSKNPEGPVLIFQNDAWSTFIAGLKKKAEM</sequence>
<gene>
    <name evidence="2" type="ORF">I1A49_11460</name>
</gene>
<evidence type="ECO:0000259" key="1">
    <source>
        <dbReference type="Pfam" id="PF04149"/>
    </source>
</evidence>
<dbReference type="EMBL" id="CP065050">
    <property type="protein sequence ID" value="QPI55464.1"/>
    <property type="molecule type" value="Genomic_DNA"/>
</dbReference>
<organism evidence="2 3">
    <name type="scientific">Streptomyces malaysiensis</name>
    <dbReference type="NCBI Taxonomy" id="92644"/>
    <lineage>
        <taxon>Bacteria</taxon>
        <taxon>Bacillati</taxon>
        <taxon>Actinomycetota</taxon>
        <taxon>Actinomycetes</taxon>
        <taxon>Kitasatosporales</taxon>
        <taxon>Streptomycetaceae</taxon>
        <taxon>Streptomyces</taxon>
        <taxon>Streptomyces violaceusniger group</taxon>
    </lineage>
</organism>
<protein>
    <submittedName>
        <fullName evidence="2">DUF397 domain-containing protein</fullName>
    </submittedName>
</protein>
<feature type="domain" description="DUF397" evidence="1">
    <location>
        <begin position="11"/>
        <end position="65"/>
    </location>
</feature>
<dbReference type="Pfam" id="PF04149">
    <property type="entry name" value="DUF397"/>
    <property type="match status" value="1"/>
</dbReference>
<keyword evidence="3" id="KW-1185">Reference proteome</keyword>
<evidence type="ECO:0000313" key="2">
    <source>
        <dbReference type="EMBL" id="QPI55464.1"/>
    </source>
</evidence>
<evidence type="ECO:0000313" key="3">
    <source>
        <dbReference type="Proteomes" id="UP000663421"/>
    </source>
</evidence>
<name>A0ABX6W265_STRMQ</name>
<reference evidence="2 3" key="1">
    <citation type="submission" date="2020-11" db="EMBL/GenBank/DDBJ databases">
        <title>Complete genome sequence unveiled secondary metabolic potentials in Streptomyces solisilvae HNM0141.</title>
        <authorList>
            <person name="Huang X."/>
        </authorList>
    </citation>
    <scope>NUCLEOTIDE SEQUENCE [LARGE SCALE GENOMIC DNA]</scope>
    <source>
        <strain evidence="2 3">HNM0141</strain>
    </source>
</reference>
<dbReference type="InterPro" id="IPR007278">
    <property type="entry name" value="DUF397"/>
</dbReference>
<accession>A0ABX6W265</accession>
<proteinExistence type="predicted"/>